<accession>A0ABV0MUB6</accession>
<sequence length="118" mass="12922">MSRHHILQKSISCPRDECVLVQNACVNIGTKAKASLKILKLIRLNVIIFITLGCMVAQLVALLPCSKKVLGKENKNKKVLGSTADQGSFCMEFACSPRACMGSLRVIRLLPTVQRHAC</sequence>
<keyword evidence="1" id="KW-0472">Membrane</keyword>
<keyword evidence="1" id="KW-1133">Transmembrane helix</keyword>
<name>A0ABV0MUB6_9TELE</name>
<evidence type="ECO:0000313" key="3">
    <source>
        <dbReference type="Proteomes" id="UP001476798"/>
    </source>
</evidence>
<comment type="caution">
    <text evidence="2">The sequence shown here is derived from an EMBL/GenBank/DDBJ whole genome shotgun (WGS) entry which is preliminary data.</text>
</comment>
<dbReference type="EMBL" id="JAHRIO010012331">
    <property type="protein sequence ID" value="MEQ2162714.1"/>
    <property type="molecule type" value="Genomic_DNA"/>
</dbReference>
<gene>
    <name evidence="2" type="ORF">GOODEAATRI_022620</name>
</gene>
<feature type="transmembrane region" description="Helical" evidence="1">
    <location>
        <begin position="41"/>
        <end position="63"/>
    </location>
</feature>
<protein>
    <submittedName>
        <fullName evidence="2">Uncharacterized protein</fullName>
    </submittedName>
</protein>
<keyword evidence="3" id="KW-1185">Reference proteome</keyword>
<reference evidence="2 3" key="1">
    <citation type="submission" date="2021-06" db="EMBL/GenBank/DDBJ databases">
        <authorList>
            <person name="Palmer J.M."/>
        </authorList>
    </citation>
    <scope>NUCLEOTIDE SEQUENCE [LARGE SCALE GENOMIC DNA]</scope>
    <source>
        <strain evidence="2 3">GA_2019</strain>
        <tissue evidence="2">Muscle</tissue>
    </source>
</reference>
<evidence type="ECO:0000256" key="1">
    <source>
        <dbReference type="SAM" id="Phobius"/>
    </source>
</evidence>
<proteinExistence type="predicted"/>
<dbReference type="Proteomes" id="UP001476798">
    <property type="component" value="Unassembled WGS sequence"/>
</dbReference>
<organism evidence="2 3">
    <name type="scientific">Goodea atripinnis</name>
    <dbReference type="NCBI Taxonomy" id="208336"/>
    <lineage>
        <taxon>Eukaryota</taxon>
        <taxon>Metazoa</taxon>
        <taxon>Chordata</taxon>
        <taxon>Craniata</taxon>
        <taxon>Vertebrata</taxon>
        <taxon>Euteleostomi</taxon>
        <taxon>Actinopterygii</taxon>
        <taxon>Neopterygii</taxon>
        <taxon>Teleostei</taxon>
        <taxon>Neoteleostei</taxon>
        <taxon>Acanthomorphata</taxon>
        <taxon>Ovalentaria</taxon>
        <taxon>Atherinomorphae</taxon>
        <taxon>Cyprinodontiformes</taxon>
        <taxon>Goodeidae</taxon>
        <taxon>Goodea</taxon>
    </lineage>
</organism>
<keyword evidence="1" id="KW-0812">Transmembrane</keyword>
<evidence type="ECO:0000313" key="2">
    <source>
        <dbReference type="EMBL" id="MEQ2162714.1"/>
    </source>
</evidence>